<dbReference type="AlphaFoldDB" id="A0A1D2J5I9"/>
<dbReference type="PANTHER" id="PTHR35332">
    <property type="entry name" value="REGULATION OF ENOLASE PROTEIN 1"/>
    <property type="match status" value="1"/>
</dbReference>
<dbReference type="VEuPathDB" id="FungiDB:PADG_01014"/>
<dbReference type="Pfam" id="PF07081">
    <property type="entry name" value="DUF1349"/>
    <property type="match status" value="1"/>
</dbReference>
<dbReference type="VEuPathDB" id="FungiDB:PADG_01012"/>
<dbReference type="Gene3D" id="2.60.120.200">
    <property type="match status" value="1"/>
</dbReference>
<evidence type="ECO:0000313" key="3">
    <source>
        <dbReference type="EMBL" id="ODH13553.1"/>
    </source>
</evidence>
<feature type="region of interest" description="Disordered" evidence="1">
    <location>
        <begin position="391"/>
        <end position="419"/>
    </location>
</feature>
<dbReference type="PANTHER" id="PTHR35332:SF3">
    <property type="entry name" value="FUCOSE-SPECIFIC LECTIN"/>
    <property type="match status" value="1"/>
</dbReference>
<accession>A0A1D2J5I9</accession>
<dbReference type="VEuPathDB" id="FungiDB:PABG_02583"/>
<evidence type="ECO:0000259" key="2">
    <source>
        <dbReference type="Pfam" id="PF05028"/>
    </source>
</evidence>
<sequence length="436" mass="47176">MTATGLAVQSTEVSWLGFHTGHEEVQVDSSPECYPITLITPPLRDDQVLIIQGVEAIVKIKGYGREARLDSVLTANYGSSLGLSQQSKWRNRTILFKDALQLDQFEINSEEIADLLPGHTSIRDISAESGFATMPPDRSCFTPLNLPSNISLPACMDHFSLGAAPNTNLWRKLPDCDTLTAPILFTSLCEPFTIAEVTVTADWEMECDQGGLVIFAGPAPSHQAPPRPTINRNNNNSNRNPDTNTPGEHQSPSPYPYPPPPRLPAPCKWVKAGLEFSAGTVNASSVSAAGDGADWCLCPLALPNQPTSIDSLRIKLERIDHSLWVWYQLPSTGYSLTPSALSNTWRKLREVTSFFWGVEAKNVHVGVYASRPANSSISSTVWESRNGHPFVQGQAPGAGAGAGEHENSMGNRATDDASGSVRAGGLVVEFDDLEIL</sequence>
<dbReference type="InterPro" id="IPR009784">
    <property type="entry name" value="DUF1349"/>
</dbReference>
<dbReference type="GO" id="GO:0004649">
    <property type="term" value="F:poly(ADP-ribose) glycohydrolase activity"/>
    <property type="evidence" value="ECO:0007669"/>
    <property type="project" value="InterPro"/>
</dbReference>
<dbReference type="GO" id="GO:0006282">
    <property type="term" value="P:regulation of DNA repair"/>
    <property type="evidence" value="ECO:0007669"/>
    <property type="project" value="InterPro"/>
</dbReference>
<evidence type="ECO:0000313" key="4">
    <source>
        <dbReference type="Proteomes" id="UP000242814"/>
    </source>
</evidence>
<name>A0A1D2J5I9_PARBR</name>
<reference evidence="3 4" key="1">
    <citation type="submission" date="2016-06" db="EMBL/GenBank/DDBJ databases">
        <authorList>
            <person name="Kjaerup R.B."/>
            <person name="Dalgaard T.S."/>
            <person name="Juul-Madsen H.R."/>
        </authorList>
    </citation>
    <scope>NUCLEOTIDE SEQUENCE [LARGE SCALE GENOMIC DNA]</scope>
    <source>
        <strain evidence="3 4">Pb300</strain>
    </source>
</reference>
<dbReference type="VEuPathDB" id="FungiDB:PABG_02581"/>
<proteinExistence type="predicted"/>
<dbReference type="InterPro" id="IPR046372">
    <property type="entry name" value="PARG_cat_C"/>
</dbReference>
<feature type="region of interest" description="Disordered" evidence="1">
    <location>
        <begin position="216"/>
        <end position="258"/>
    </location>
</feature>
<protein>
    <recommendedName>
        <fullName evidence="2">PARG catalytic Macro domain-containing protein</fullName>
    </recommendedName>
</protein>
<dbReference type="Proteomes" id="UP000242814">
    <property type="component" value="Unassembled WGS sequence"/>
</dbReference>
<gene>
    <name evidence="3" type="ORF">ACO22_07144</name>
</gene>
<feature type="domain" description="PARG catalytic Macro" evidence="2">
    <location>
        <begin position="22"/>
        <end position="104"/>
    </location>
</feature>
<evidence type="ECO:0000256" key="1">
    <source>
        <dbReference type="SAM" id="MobiDB-lite"/>
    </source>
</evidence>
<dbReference type="EMBL" id="LZYO01000464">
    <property type="protein sequence ID" value="ODH13553.1"/>
    <property type="molecule type" value="Genomic_DNA"/>
</dbReference>
<organism evidence="3 4">
    <name type="scientific">Paracoccidioides brasiliensis</name>
    <dbReference type="NCBI Taxonomy" id="121759"/>
    <lineage>
        <taxon>Eukaryota</taxon>
        <taxon>Fungi</taxon>
        <taxon>Dikarya</taxon>
        <taxon>Ascomycota</taxon>
        <taxon>Pezizomycotina</taxon>
        <taxon>Eurotiomycetes</taxon>
        <taxon>Eurotiomycetidae</taxon>
        <taxon>Onygenales</taxon>
        <taxon>Ajellomycetaceae</taxon>
        <taxon>Paracoccidioides</taxon>
    </lineage>
</organism>
<dbReference type="Pfam" id="PF05028">
    <property type="entry name" value="PARG_cat_C"/>
    <property type="match status" value="1"/>
</dbReference>
<comment type="caution">
    <text evidence="3">The sequence shown here is derived from an EMBL/GenBank/DDBJ whole genome shotgun (WGS) entry which is preliminary data.</text>
</comment>
<feature type="compositionally biased region" description="Low complexity" evidence="1">
    <location>
        <begin position="229"/>
        <end position="246"/>
    </location>
</feature>